<feature type="chain" id="PRO_5014443383" evidence="1">
    <location>
        <begin position="19"/>
        <end position="142"/>
    </location>
</feature>
<protein>
    <submittedName>
        <fullName evidence="2">Uncharacterized protein</fullName>
    </submittedName>
</protein>
<keyword evidence="1" id="KW-0732">Signal</keyword>
<sequence length="142" mass="15286">MLLTKLTLLSVLISLTHAGPVQALSAALPPRQSPSFKNTNGIVIMCTEANWKGECITLSVPTDDTCVQLQAPFLYNVSAIEPAFGTVCWRYTSANCSDICTSPSGCDMIVQFPGIADLKTDNNWDKKIGSLECEPDFNALGL</sequence>
<accession>A0A2J6T9N3</accession>
<reference evidence="2 3" key="1">
    <citation type="submission" date="2016-04" db="EMBL/GenBank/DDBJ databases">
        <title>A degradative enzymes factory behind the ericoid mycorrhizal symbiosis.</title>
        <authorList>
            <consortium name="DOE Joint Genome Institute"/>
            <person name="Martino E."/>
            <person name="Morin E."/>
            <person name="Grelet G."/>
            <person name="Kuo A."/>
            <person name="Kohler A."/>
            <person name="Daghino S."/>
            <person name="Barry K."/>
            <person name="Choi C."/>
            <person name="Cichocki N."/>
            <person name="Clum A."/>
            <person name="Copeland A."/>
            <person name="Hainaut M."/>
            <person name="Haridas S."/>
            <person name="Labutti K."/>
            <person name="Lindquist E."/>
            <person name="Lipzen A."/>
            <person name="Khouja H.-R."/>
            <person name="Murat C."/>
            <person name="Ohm R."/>
            <person name="Olson A."/>
            <person name="Spatafora J."/>
            <person name="Veneault-Fourrey C."/>
            <person name="Henrissat B."/>
            <person name="Grigoriev I."/>
            <person name="Martin F."/>
            <person name="Perotto S."/>
        </authorList>
    </citation>
    <scope>NUCLEOTIDE SEQUENCE [LARGE SCALE GENOMIC DNA]</scope>
    <source>
        <strain evidence="2 3">E</strain>
    </source>
</reference>
<name>A0A2J6T9N3_9HELO</name>
<gene>
    <name evidence="2" type="ORF">K444DRAFT_663749</name>
</gene>
<dbReference type="GeneID" id="36594950"/>
<evidence type="ECO:0000256" key="1">
    <source>
        <dbReference type="SAM" id="SignalP"/>
    </source>
</evidence>
<evidence type="ECO:0000313" key="3">
    <source>
        <dbReference type="Proteomes" id="UP000235371"/>
    </source>
</evidence>
<proteinExistence type="predicted"/>
<feature type="signal peptide" evidence="1">
    <location>
        <begin position="1"/>
        <end position="18"/>
    </location>
</feature>
<organism evidence="2 3">
    <name type="scientific">Hyaloscypha bicolor E</name>
    <dbReference type="NCBI Taxonomy" id="1095630"/>
    <lineage>
        <taxon>Eukaryota</taxon>
        <taxon>Fungi</taxon>
        <taxon>Dikarya</taxon>
        <taxon>Ascomycota</taxon>
        <taxon>Pezizomycotina</taxon>
        <taxon>Leotiomycetes</taxon>
        <taxon>Helotiales</taxon>
        <taxon>Hyaloscyphaceae</taxon>
        <taxon>Hyaloscypha</taxon>
        <taxon>Hyaloscypha bicolor</taxon>
    </lineage>
</organism>
<keyword evidence="3" id="KW-1185">Reference proteome</keyword>
<dbReference type="AlphaFoldDB" id="A0A2J6T9N3"/>
<dbReference type="EMBL" id="KZ613813">
    <property type="protein sequence ID" value="PMD59721.1"/>
    <property type="molecule type" value="Genomic_DNA"/>
</dbReference>
<dbReference type="InParanoid" id="A0A2J6T9N3"/>
<evidence type="ECO:0000313" key="2">
    <source>
        <dbReference type="EMBL" id="PMD59721.1"/>
    </source>
</evidence>
<dbReference type="RefSeq" id="XP_024736625.1">
    <property type="nucleotide sequence ID" value="XM_024886873.1"/>
</dbReference>
<dbReference type="Proteomes" id="UP000235371">
    <property type="component" value="Unassembled WGS sequence"/>
</dbReference>
<dbReference type="OrthoDB" id="3512376at2759"/>